<comment type="caution">
    <text evidence="1">The sequence shown here is derived from an EMBL/GenBank/DDBJ whole genome shotgun (WGS) entry which is preliminary data.</text>
</comment>
<dbReference type="Proteomes" id="UP001056778">
    <property type="component" value="Chromosome 2"/>
</dbReference>
<proteinExistence type="predicted"/>
<name>A0ACB9TMF3_HOLOL</name>
<evidence type="ECO:0000313" key="2">
    <source>
        <dbReference type="Proteomes" id="UP001056778"/>
    </source>
</evidence>
<sequence>MEELTELVDFQSYVSTDHFRSYNFCVRHFNGHGVINHSRQFLNPVYSSKTEPCKLSSVTGRFAPECLDKQWVGSPTIPGHVPFRDHTQNIERCWRDLKSLIGPSTKENVVYLYLGEWMYRKNVLNRIDTFAGQMERFMHDIRRAYPGLGRRPMQLDIRDCDCHECEP</sequence>
<protein>
    <submittedName>
        <fullName evidence="1">Phosphatidylinositol glycan</fullName>
    </submittedName>
</protein>
<evidence type="ECO:0000313" key="1">
    <source>
        <dbReference type="EMBL" id="KAI4467981.1"/>
    </source>
</evidence>
<dbReference type="EMBL" id="CM043016">
    <property type="protein sequence ID" value="KAI4467981.1"/>
    <property type="molecule type" value="Genomic_DNA"/>
</dbReference>
<organism evidence="1 2">
    <name type="scientific">Holotrichia oblita</name>
    <name type="common">Chafer beetle</name>
    <dbReference type="NCBI Taxonomy" id="644536"/>
    <lineage>
        <taxon>Eukaryota</taxon>
        <taxon>Metazoa</taxon>
        <taxon>Ecdysozoa</taxon>
        <taxon>Arthropoda</taxon>
        <taxon>Hexapoda</taxon>
        <taxon>Insecta</taxon>
        <taxon>Pterygota</taxon>
        <taxon>Neoptera</taxon>
        <taxon>Endopterygota</taxon>
        <taxon>Coleoptera</taxon>
        <taxon>Polyphaga</taxon>
        <taxon>Scarabaeiformia</taxon>
        <taxon>Scarabaeidae</taxon>
        <taxon>Melolonthinae</taxon>
        <taxon>Holotrichia</taxon>
    </lineage>
</organism>
<gene>
    <name evidence="1" type="ORF">MML48_2g00000371</name>
</gene>
<accession>A0ACB9TMF3</accession>
<keyword evidence="2" id="KW-1185">Reference proteome</keyword>
<reference evidence="1" key="1">
    <citation type="submission" date="2022-04" db="EMBL/GenBank/DDBJ databases">
        <title>Chromosome-scale genome assembly of Holotrichia oblita Faldermann.</title>
        <authorList>
            <person name="Rongchong L."/>
        </authorList>
    </citation>
    <scope>NUCLEOTIDE SEQUENCE</scope>
    <source>
        <strain evidence="1">81SQS9</strain>
    </source>
</reference>